<dbReference type="PROSITE" id="PS01156">
    <property type="entry name" value="TONB_DEPENDENT_REC_2"/>
    <property type="match status" value="1"/>
</dbReference>
<evidence type="ECO:0000256" key="2">
    <source>
        <dbReference type="ARBA" id="ARBA00022448"/>
    </source>
</evidence>
<evidence type="ECO:0000256" key="3">
    <source>
        <dbReference type="ARBA" id="ARBA00022452"/>
    </source>
</evidence>
<keyword evidence="7 9" id="KW-0472">Membrane</keyword>
<dbReference type="Proteomes" id="UP001176960">
    <property type="component" value="Unassembled WGS sequence"/>
</dbReference>
<dbReference type="PANTHER" id="PTHR47234">
    <property type="match status" value="1"/>
</dbReference>
<evidence type="ECO:0000259" key="16">
    <source>
        <dbReference type="Pfam" id="PF07715"/>
    </source>
</evidence>
<evidence type="ECO:0000256" key="5">
    <source>
        <dbReference type="ARBA" id="ARBA00022729"/>
    </source>
</evidence>
<keyword evidence="17" id="KW-0675">Receptor</keyword>
<dbReference type="GO" id="GO:0009279">
    <property type="term" value="C:cell outer membrane"/>
    <property type="evidence" value="ECO:0007669"/>
    <property type="project" value="UniProtKB-SubCell"/>
</dbReference>
<evidence type="ECO:0000256" key="13">
    <source>
        <dbReference type="SAM" id="MobiDB-lite"/>
    </source>
</evidence>
<dbReference type="PROSITE" id="PS00430">
    <property type="entry name" value="TONB_DEPENDENT_REC_1"/>
    <property type="match status" value="1"/>
</dbReference>
<keyword evidence="5 14" id="KW-0732">Signal</keyword>
<evidence type="ECO:0000256" key="6">
    <source>
        <dbReference type="ARBA" id="ARBA00023077"/>
    </source>
</evidence>
<dbReference type="InterPro" id="IPR012910">
    <property type="entry name" value="Plug_dom"/>
</dbReference>
<reference evidence="17" key="1">
    <citation type="submission" date="2023-03" db="EMBL/GenBank/DDBJ databases">
        <authorList>
            <person name="Cleenwerck I."/>
        </authorList>
    </citation>
    <scope>NUCLEOTIDE SEQUENCE</scope>
    <source>
        <strain evidence="17">LMG 32879</strain>
    </source>
</reference>
<keyword evidence="6 10" id="KW-0798">TonB box</keyword>
<feature type="compositionally biased region" description="Low complexity" evidence="13">
    <location>
        <begin position="48"/>
        <end position="64"/>
    </location>
</feature>
<dbReference type="Pfam" id="PF00593">
    <property type="entry name" value="TonB_dep_Rec_b-barrel"/>
    <property type="match status" value="1"/>
</dbReference>
<feature type="signal peptide" evidence="14">
    <location>
        <begin position="1"/>
        <end position="33"/>
    </location>
</feature>
<dbReference type="InterPro" id="IPR039426">
    <property type="entry name" value="TonB-dep_rcpt-like"/>
</dbReference>
<dbReference type="PANTHER" id="PTHR47234:SF2">
    <property type="entry name" value="TONB-DEPENDENT RECEPTOR"/>
    <property type="match status" value="1"/>
</dbReference>
<feature type="region of interest" description="Disordered" evidence="13">
    <location>
        <begin position="35"/>
        <end position="69"/>
    </location>
</feature>
<comment type="similarity">
    <text evidence="9 12">Belongs to the TonB-dependent receptor family.</text>
</comment>
<dbReference type="InterPro" id="IPR037066">
    <property type="entry name" value="Plug_dom_sf"/>
</dbReference>
<keyword evidence="3 9" id="KW-1134">Transmembrane beta strand</keyword>
<evidence type="ECO:0000256" key="8">
    <source>
        <dbReference type="ARBA" id="ARBA00023237"/>
    </source>
</evidence>
<dbReference type="PROSITE" id="PS52016">
    <property type="entry name" value="TONB_DEPENDENT_REC_3"/>
    <property type="match status" value="1"/>
</dbReference>
<dbReference type="InterPro" id="IPR036942">
    <property type="entry name" value="Beta-barrel_TonB_sf"/>
</dbReference>
<dbReference type="SUPFAM" id="SSF56935">
    <property type="entry name" value="Porins"/>
    <property type="match status" value="1"/>
</dbReference>
<evidence type="ECO:0000256" key="10">
    <source>
        <dbReference type="PROSITE-ProRule" id="PRU10143"/>
    </source>
</evidence>
<keyword evidence="18" id="KW-1185">Reference proteome</keyword>
<evidence type="ECO:0000313" key="18">
    <source>
        <dbReference type="Proteomes" id="UP001176960"/>
    </source>
</evidence>
<dbReference type="AlphaFoldDB" id="A0AA35UYF4"/>
<feature type="domain" description="TonB-dependent receptor plug" evidence="16">
    <location>
        <begin position="92"/>
        <end position="200"/>
    </location>
</feature>
<evidence type="ECO:0000256" key="4">
    <source>
        <dbReference type="ARBA" id="ARBA00022692"/>
    </source>
</evidence>
<dbReference type="RefSeq" id="WP_289842672.1">
    <property type="nucleotide sequence ID" value="NZ_CATKSH010000001.1"/>
</dbReference>
<feature type="domain" description="TonB-dependent receptor-like beta-barrel" evidence="15">
    <location>
        <begin position="421"/>
        <end position="935"/>
    </location>
</feature>
<keyword evidence="2 9" id="KW-0813">Transport</keyword>
<feature type="short sequence motif" description="TonB C-terminal box" evidence="11">
    <location>
        <begin position="956"/>
        <end position="973"/>
    </location>
</feature>
<dbReference type="Gene3D" id="2.40.170.20">
    <property type="entry name" value="TonB-dependent receptor, beta-barrel domain"/>
    <property type="match status" value="1"/>
</dbReference>
<evidence type="ECO:0000256" key="7">
    <source>
        <dbReference type="ARBA" id="ARBA00023136"/>
    </source>
</evidence>
<feature type="chain" id="PRO_5041284121" evidence="14">
    <location>
        <begin position="34"/>
        <end position="973"/>
    </location>
</feature>
<proteinExistence type="inferred from homology"/>
<sequence>MNKKTSRPGANIHVFRRSLLLSAVVIFPSFASAETTSSGSIDKNKVQSPSSAKSTSAKTTTRTAVNRSALRSASSETIIVTGSAVSTANNQNANPVQVITSAEIAKTSASTLGDYFARLPSMGSSGSTNYSPNGGGGASCPDIRNLGSNRALVLIDGKRQTPTTTGCVDMNTIPMDQIASVEILKDGGSELYGADAVSGVINIKLRHNLDDAGIRVRGGISDVGDAMQGRISGYKGFNFDHDRGNITVFGQYMTQSGILEKNRPWAVNNPWTNNPAPGHAFTCCSSVTVQPHIFPQTSGGSYITTTDGTIRPYTTADHYSYAQDQSLSNNLQEANLSGEMHYDFDKHFQVYANVRYAHRQSDEQMAGNPVSGSIYPSTLPSPFMIPEGNPYLQAVLAQAGLPAQDAVIYKRTNDMGLREFSNGVDTWQVSGGAQGQIVDDWNYDLSMTYGSSIQTDTTENMGNYRHMNEELGAVQSDPSDPYSSVYYDPSACTSKPGCVLVNPFQPWTGAAAKYATFTEHDHDYYQMRDFNFRVNNNHLVSLPYRHAGEVKFAGGIEHRSEQGAFVPDPIVSTGDTTGNVSQYTGGGYNVTEVYMEAQLQLLKDTLLAKDLTIDGQGRYSNYNTFGDAENWKLGINWAPIRDIRFRATLGTSFRAPNISEMYGGQALGYPGGNDPCAQVASYGSLAPIVEANCHKYGNNPATFVNPNSGQIPTVTGGNPKLQPETGRTYTIGTVITPRWIRGLSASVEYWHYTLKNMIQTYPVQYIVDQCYTGMAPSYCSFVAPRTGQGAISQVFNLDNNMGSLITSGIDFDLNYRLRVTPFDTFSLSNNFQYLTSYLQNYLDGGAYYNYAGRLFENGGSGQPRVRDYAQATWTHGEFSFTYMMTYTGGMLNNNGSNDEICGQVVYCKVPGIFTHDITIGYHPGRWDLQAGVSNLLDKKPPFVPLSGYGTNINQYGGLLSTGRYVFLSAGVNF</sequence>
<dbReference type="EMBL" id="CATKSH010000001">
    <property type="protein sequence ID" value="CAI9119441.1"/>
    <property type="molecule type" value="Genomic_DNA"/>
</dbReference>
<dbReference type="Pfam" id="PF07715">
    <property type="entry name" value="Plug"/>
    <property type="match status" value="1"/>
</dbReference>
<evidence type="ECO:0000256" key="12">
    <source>
        <dbReference type="RuleBase" id="RU003357"/>
    </source>
</evidence>
<keyword evidence="4 9" id="KW-0812">Transmembrane</keyword>
<dbReference type="InterPro" id="IPR000531">
    <property type="entry name" value="Beta-barrel_TonB"/>
</dbReference>
<evidence type="ECO:0000256" key="9">
    <source>
        <dbReference type="PROSITE-ProRule" id="PRU01360"/>
    </source>
</evidence>
<dbReference type="InterPro" id="IPR010917">
    <property type="entry name" value="TonB_rcpt_CS"/>
</dbReference>
<evidence type="ECO:0000313" key="17">
    <source>
        <dbReference type="EMBL" id="CAI9119441.1"/>
    </source>
</evidence>
<evidence type="ECO:0000256" key="11">
    <source>
        <dbReference type="PROSITE-ProRule" id="PRU10144"/>
    </source>
</evidence>
<organism evidence="17 18">
    <name type="scientific">Brytella acorum</name>
    <dbReference type="NCBI Taxonomy" id="2959299"/>
    <lineage>
        <taxon>Bacteria</taxon>
        <taxon>Pseudomonadati</taxon>
        <taxon>Pseudomonadota</taxon>
        <taxon>Alphaproteobacteria</taxon>
        <taxon>Acetobacterales</taxon>
        <taxon>Acetobacteraceae</taxon>
        <taxon>Brytella</taxon>
    </lineage>
</organism>
<feature type="short sequence motif" description="TonB box" evidence="10">
    <location>
        <begin position="77"/>
        <end position="83"/>
    </location>
</feature>
<comment type="subcellular location">
    <subcellularLocation>
        <location evidence="1 9">Cell outer membrane</location>
        <topology evidence="1 9">Multi-pass membrane protein</topology>
    </subcellularLocation>
</comment>
<dbReference type="InterPro" id="IPR010916">
    <property type="entry name" value="TonB_box_CS"/>
</dbReference>
<accession>A0AA35UYF4</accession>
<evidence type="ECO:0000256" key="1">
    <source>
        <dbReference type="ARBA" id="ARBA00004571"/>
    </source>
</evidence>
<name>A0AA35UYF4_9PROT</name>
<protein>
    <submittedName>
        <fullName evidence="17">TonB-dependent receptor</fullName>
    </submittedName>
</protein>
<evidence type="ECO:0000256" key="14">
    <source>
        <dbReference type="SAM" id="SignalP"/>
    </source>
</evidence>
<dbReference type="Gene3D" id="2.170.130.10">
    <property type="entry name" value="TonB-dependent receptor, plug domain"/>
    <property type="match status" value="1"/>
</dbReference>
<comment type="caution">
    <text evidence="17">The sequence shown here is derived from an EMBL/GenBank/DDBJ whole genome shotgun (WGS) entry which is preliminary data.</text>
</comment>
<gene>
    <name evidence="17" type="ORF">LMG32879_000256</name>
</gene>
<evidence type="ECO:0000259" key="15">
    <source>
        <dbReference type="Pfam" id="PF00593"/>
    </source>
</evidence>
<keyword evidence="8 9" id="KW-0998">Cell outer membrane</keyword>